<organism evidence="1 2">
    <name type="scientific">Candidatus Avoscillospira stercorigallinarum</name>
    <dbReference type="NCBI Taxonomy" id="2840708"/>
    <lineage>
        <taxon>Bacteria</taxon>
        <taxon>Bacillati</taxon>
        <taxon>Bacillota</taxon>
        <taxon>Clostridia</taxon>
        <taxon>Eubacteriales</taxon>
        <taxon>Oscillospiraceae</taxon>
        <taxon>Oscillospiraceae incertae sedis</taxon>
        <taxon>Candidatus Avoscillospira</taxon>
    </lineage>
</organism>
<dbReference type="EMBL" id="DVFN01000021">
    <property type="protein sequence ID" value="HIQ69035.1"/>
    <property type="molecule type" value="Genomic_DNA"/>
</dbReference>
<proteinExistence type="predicted"/>
<name>A0A9D1CN35_9FIRM</name>
<dbReference type="Proteomes" id="UP000886874">
    <property type="component" value="Unassembled WGS sequence"/>
</dbReference>
<evidence type="ECO:0000313" key="1">
    <source>
        <dbReference type="EMBL" id="HIQ69035.1"/>
    </source>
</evidence>
<reference evidence="1" key="2">
    <citation type="journal article" date="2021" name="PeerJ">
        <title>Extensive microbial diversity within the chicken gut microbiome revealed by metagenomics and culture.</title>
        <authorList>
            <person name="Gilroy R."/>
            <person name="Ravi A."/>
            <person name="Getino M."/>
            <person name="Pursley I."/>
            <person name="Horton D.L."/>
            <person name="Alikhan N.F."/>
            <person name="Baker D."/>
            <person name="Gharbi K."/>
            <person name="Hall N."/>
            <person name="Watson M."/>
            <person name="Adriaenssens E.M."/>
            <person name="Foster-Nyarko E."/>
            <person name="Jarju S."/>
            <person name="Secka A."/>
            <person name="Antonio M."/>
            <person name="Oren A."/>
            <person name="Chaudhuri R.R."/>
            <person name="La Ragione R."/>
            <person name="Hildebrand F."/>
            <person name="Pallen M.J."/>
        </authorList>
    </citation>
    <scope>NUCLEOTIDE SEQUENCE</scope>
    <source>
        <strain evidence="1">ChiSjej2B20-13462</strain>
    </source>
</reference>
<gene>
    <name evidence="1" type="ORF">IAA67_01715</name>
</gene>
<evidence type="ECO:0000313" key="2">
    <source>
        <dbReference type="Proteomes" id="UP000886874"/>
    </source>
</evidence>
<accession>A0A9D1CN35</accession>
<comment type="caution">
    <text evidence="1">The sequence shown here is derived from an EMBL/GenBank/DDBJ whole genome shotgun (WGS) entry which is preliminary data.</text>
</comment>
<dbReference type="AlphaFoldDB" id="A0A9D1CN35"/>
<reference evidence="1" key="1">
    <citation type="submission" date="2020-10" db="EMBL/GenBank/DDBJ databases">
        <authorList>
            <person name="Gilroy R."/>
        </authorList>
    </citation>
    <scope>NUCLEOTIDE SEQUENCE</scope>
    <source>
        <strain evidence="1">ChiSjej2B20-13462</strain>
    </source>
</reference>
<protein>
    <submittedName>
        <fullName evidence="1">Uncharacterized protein</fullName>
    </submittedName>
</protein>
<sequence length="700" mass="76909">MANSNILGGSGLPDPPEERMLTFENLSGGLNLFELDYRMDSSQSPEMENLWWRDGLLSCRDGQEAVTEPLDTGICCAERLFWGQAVLHIGDGLYAGRPGETMTLTKLCGGLPEIRGTFIRYRDALLYKTQGAFKTIQWEDGALTAADVTPYVPVIAVNCSPADGAGDLYQPENRLSPRKTLWYTAARESRGVAFSANGTAKEFRFETEDGEPVAAVEQVYIGTTLVPETEYTVSLGAQNSITFLTAPENGETVSALYTVGVRVYHLPLTDADGIVSVTVDGTETTDYTADLEEGTITFDTAPPVQDPPVNNTVVITYEKANPDAEASIMDCRYGCAYGGTGGAVLILAGSEAQPNAYFWNGSHIAMDPGYFPMEYYNLAGDSLEPVTGFGLQAGYLMVFKSHAVGRCLLGAETIGDRAYLTLDYTPVNAAIGCDLPFTIRLVENNLVWCSTYGGVYRLEDTTAALENQVRCISGNVNGCAGRPGLLEAVKTAGSVCALDDGERYWVAAGGQVYLWDYRLSTAGKPSWFYFTNIPAVSFFRGDSRDDDGGLAFTGPLRIYHLDAEGRVSRFVRSFRDYGQGIPKVFRFPTQDFGGHLACKTVRRVILSTRSDTDTVLDLTYETDYGSRRDLTPVECYAWRLCPRDLRRRMLAVRQFAHVAVRKPGCRHIRHFTMRLTNDVAGCDMSLVSAQIVFTVQRRNR</sequence>